<gene>
    <name evidence="2" type="ORF">GTK09_20160</name>
</gene>
<feature type="signal peptide" evidence="1">
    <location>
        <begin position="1"/>
        <end position="18"/>
    </location>
</feature>
<dbReference type="Proteomes" id="UP000469011">
    <property type="component" value="Unassembled WGS sequence"/>
</dbReference>
<sequence length="143" mass="16022">MKILALILTVAASTTVLAGSASADEKRGFGCRYESSVDKSELNARAPNYTLRGILEEYRLRWDAADARAQCKAFAEGKAYEIGCRRGRRDWDAIAAMVPDKMWDMSRAEAKPFLNKLKEEDDGYKAAIDYCRDVGAVEKSWSR</sequence>
<dbReference type="AlphaFoldDB" id="A0A6N9T9K7"/>
<evidence type="ECO:0000256" key="1">
    <source>
        <dbReference type="SAM" id="SignalP"/>
    </source>
</evidence>
<reference evidence="2 3" key="1">
    <citation type="submission" date="2020-01" db="EMBL/GenBank/DDBJ databases">
        <title>Jiella pacifica sp. nov.</title>
        <authorList>
            <person name="Xue Z."/>
            <person name="Zhu S."/>
            <person name="Chen J."/>
            <person name="Yang J."/>
        </authorList>
    </citation>
    <scope>NUCLEOTIDE SEQUENCE [LARGE SCALE GENOMIC DNA]</scope>
    <source>
        <strain evidence="2 3">40Bstr34</strain>
    </source>
</reference>
<accession>A0A6N9T9K7</accession>
<proteinExistence type="predicted"/>
<evidence type="ECO:0000313" key="2">
    <source>
        <dbReference type="EMBL" id="NDW06736.1"/>
    </source>
</evidence>
<dbReference type="RefSeq" id="WP_083591593.1">
    <property type="nucleotide sequence ID" value="NZ_JAAAMG010000020.1"/>
</dbReference>
<feature type="chain" id="PRO_5026955060" evidence="1">
    <location>
        <begin position="19"/>
        <end position="143"/>
    </location>
</feature>
<keyword evidence="3" id="KW-1185">Reference proteome</keyword>
<comment type="caution">
    <text evidence="2">The sequence shown here is derived from an EMBL/GenBank/DDBJ whole genome shotgun (WGS) entry which is preliminary data.</text>
</comment>
<organism evidence="2 3">
    <name type="scientific">Jiella pacifica</name>
    <dbReference type="NCBI Taxonomy" id="2696469"/>
    <lineage>
        <taxon>Bacteria</taxon>
        <taxon>Pseudomonadati</taxon>
        <taxon>Pseudomonadota</taxon>
        <taxon>Alphaproteobacteria</taxon>
        <taxon>Hyphomicrobiales</taxon>
        <taxon>Aurantimonadaceae</taxon>
        <taxon>Jiella</taxon>
    </lineage>
</organism>
<evidence type="ECO:0000313" key="3">
    <source>
        <dbReference type="Proteomes" id="UP000469011"/>
    </source>
</evidence>
<dbReference type="EMBL" id="JAAAMG010000020">
    <property type="protein sequence ID" value="NDW06736.1"/>
    <property type="molecule type" value="Genomic_DNA"/>
</dbReference>
<keyword evidence="1" id="KW-0732">Signal</keyword>
<protein>
    <submittedName>
        <fullName evidence="2">Uncharacterized protein</fullName>
    </submittedName>
</protein>
<name>A0A6N9T9K7_9HYPH</name>